<keyword evidence="6" id="KW-0406">Ion transport</keyword>
<dbReference type="GO" id="GO:0030001">
    <property type="term" value="P:metal ion transport"/>
    <property type="evidence" value="ECO:0007669"/>
    <property type="project" value="UniProtKB-ARBA"/>
</dbReference>
<protein>
    <submittedName>
        <fullName evidence="9">TrkH family potassium uptake protein</fullName>
    </submittedName>
</protein>
<evidence type="ECO:0000256" key="8">
    <source>
        <dbReference type="SAM" id="Phobius"/>
    </source>
</evidence>
<evidence type="ECO:0000256" key="1">
    <source>
        <dbReference type="ARBA" id="ARBA00004651"/>
    </source>
</evidence>
<dbReference type="Proteomes" id="UP000250462">
    <property type="component" value="Unassembled WGS sequence"/>
</dbReference>
<keyword evidence="7 8" id="KW-0472">Membrane</keyword>
<keyword evidence="5 8" id="KW-1133">Transmembrane helix</keyword>
<evidence type="ECO:0000256" key="6">
    <source>
        <dbReference type="ARBA" id="ARBA00023065"/>
    </source>
</evidence>
<dbReference type="Pfam" id="PF02386">
    <property type="entry name" value="TrkH"/>
    <property type="match status" value="1"/>
</dbReference>
<feature type="transmembrane region" description="Helical" evidence="8">
    <location>
        <begin position="47"/>
        <end position="66"/>
    </location>
</feature>
<feature type="transmembrane region" description="Helical" evidence="8">
    <location>
        <begin position="78"/>
        <end position="102"/>
    </location>
</feature>
<accession>A0A329QZ42</accession>
<evidence type="ECO:0000256" key="2">
    <source>
        <dbReference type="ARBA" id="ARBA00022448"/>
    </source>
</evidence>
<evidence type="ECO:0000256" key="3">
    <source>
        <dbReference type="ARBA" id="ARBA00022475"/>
    </source>
</evidence>
<dbReference type="GO" id="GO:0005886">
    <property type="term" value="C:plasma membrane"/>
    <property type="evidence" value="ECO:0007669"/>
    <property type="project" value="UniProtKB-SubCell"/>
</dbReference>
<evidence type="ECO:0000256" key="4">
    <source>
        <dbReference type="ARBA" id="ARBA00022692"/>
    </source>
</evidence>
<sequence length="450" mass="48358">MARLSRRRPHFTHPTQAIVAGFAAMIIVGTIILMLPISSTDPDGATFVEALFTATSAVCIVGLIVVDTPEFWTTFGEVAIMVMFQVGGFGIMTMGSLFVVLISRRIKLSSRLTAAAETKSLGLGDVRRVVTGVAKVSFLFESATFVILTLRLVIGYDEPLGRAAYVGLFHAVSAFNNSGFSLYSNSLEDFVVDPWITLPVAIAAICGGIGFPVLLELRRQIGNPRNWSLHTKLTVSMTLLLLPLGSGFMMLSEWNNDATMGTLDVPGKILSGFFHGAMPRSTGFNSLDVEQMNEATWLGTDVLMFIGAGSAGTGGGIKVTTFALLFFVIYAEIRGEPRVNIFDRQVSPRVQRQGLTIALLTIALCVGPTVFILLVEDAFPLDRVLFEVISAACTVGLSTGITSELHGGIQVLLVVLMFIGRLGPAVVATALALRQHTRLYELPEGRPIIG</sequence>
<dbReference type="PANTHER" id="PTHR32024">
    <property type="entry name" value="TRK SYSTEM POTASSIUM UPTAKE PROTEIN TRKG-RELATED"/>
    <property type="match status" value="1"/>
</dbReference>
<evidence type="ECO:0000256" key="5">
    <source>
        <dbReference type="ARBA" id="ARBA00022989"/>
    </source>
</evidence>
<dbReference type="GO" id="GO:0008324">
    <property type="term" value="F:monoatomic cation transmembrane transporter activity"/>
    <property type="evidence" value="ECO:0007669"/>
    <property type="project" value="InterPro"/>
</dbReference>
<feature type="transmembrane region" description="Helical" evidence="8">
    <location>
        <begin position="354"/>
        <end position="375"/>
    </location>
</feature>
<feature type="transmembrane region" description="Helical" evidence="8">
    <location>
        <begin position="136"/>
        <end position="154"/>
    </location>
</feature>
<dbReference type="PANTHER" id="PTHR32024:SF1">
    <property type="entry name" value="KTR SYSTEM POTASSIUM UPTAKE PROTEIN B"/>
    <property type="match status" value="1"/>
</dbReference>
<proteinExistence type="predicted"/>
<reference evidence="9 10" key="1">
    <citation type="submission" date="2018-06" db="EMBL/GenBank/DDBJ databases">
        <title>Phytoactinopolyspora halophila sp. nov., a novel halophilic actinomycete isolated from a saline soil in China.</title>
        <authorList>
            <person name="Tang S.-K."/>
        </authorList>
    </citation>
    <scope>NUCLEOTIDE SEQUENCE [LARGE SCALE GENOMIC DNA]</scope>
    <source>
        <strain evidence="9 10">YIM 96934</strain>
    </source>
</reference>
<evidence type="ECO:0000256" key="7">
    <source>
        <dbReference type="ARBA" id="ARBA00023136"/>
    </source>
</evidence>
<comment type="caution">
    <text evidence="9">The sequence shown here is derived from an EMBL/GenBank/DDBJ whole genome shotgun (WGS) entry which is preliminary data.</text>
</comment>
<feature type="transmembrane region" description="Helical" evidence="8">
    <location>
        <begin position="229"/>
        <end position="251"/>
    </location>
</feature>
<gene>
    <name evidence="9" type="ORF">DPM12_05815</name>
</gene>
<organism evidence="9 10">
    <name type="scientific">Phytoactinopolyspora halophila</name>
    <dbReference type="NCBI Taxonomy" id="1981511"/>
    <lineage>
        <taxon>Bacteria</taxon>
        <taxon>Bacillati</taxon>
        <taxon>Actinomycetota</taxon>
        <taxon>Actinomycetes</taxon>
        <taxon>Jiangellales</taxon>
        <taxon>Jiangellaceae</taxon>
        <taxon>Phytoactinopolyspora</taxon>
    </lineage>
</organism>
<dbReference type="AlphaFoldDB" id="A0A329QZ42"/>
<dbReference type="OrthoDB" id="9810952at2"/>
<keyword evidence="10" id="KW-1185">Reference proteome</keyword>
<keyword evidence="4 8" id="KW-0812">Transmembrane</keyword>
<name>A0A329QZ42_9ACTN</name>
<keyword evidence="2" id="KW-0813">Transport</keyword>
<comment type="subcellular location">
    <subcellularLocation>
        <location evidence="1">Cell membrane</location>
        <topology evidence="1">Multi-pass membrane protein</topology>
    </subcellularLocation>
</comment>
<feature type="transmembrane region" description="Helical" evidence="8">
    <location>
        <begin position="15"/>
        <end position="35"/>
    </location>
</feature>
<dbReference type="EMBL" id="QMIG01000003">
    <property type="protein sequence ID" value="RAW17684.1"/>
    <property type="molecule type" value="Genomic_DNA"/>
</dbReference>
<evidence type="ECO:0000313" key="9">
    <source>
        <dbReference type="EMBL" id="RAW17684.1"/>
    </source>
</evidence>
<evidence type="ECO:0000313" key="10">
    <source>
        <dbReference type="Proteomes" id="UP000250462"/>
    </source>
</evidence>
<dbReference type="InterPro" id="IPR003445">
    <property type="entry name" value="Cat_transpt"/>
</dbReference>
<feature type="transmembrane region" description="Helical" evidence="8">
    <location>
        <begin position="195"/>
        <end position="217"/>
    </location>
</feature>
<feature type="transmembrane region" description="Helical" evidence="8">
    <location>
        <begin position="409"/>
        <end position="433"/>
    </location>
</feature>
<feature type="transmembrane region" description="Helical" evidence="8">
    <location>
        <begin position="302"/>
        <end position="333"/>
    </location>
</feature>
<keyword evidence="3" id="KW-1003">Cell membrane</keyword>